<dbReference type="EMBL" id="JANJYI010000001">
    <property type="protein sequence ID" value="KAK2662591.1"/>
    <property type="molecule type" value="Genomic_DNA"/>
</dbReference>
<sequence length="142" mass="16854">MGLVNSVGDLKGKLERCALRLEKQKEVENLLTQAQIKGTMKLVWEKEIKLEGLLAKEEIYWIQRSRAEWLLARDRNQFFFILRPLLGKERIPSSDWRMIVGELTLQLRALQIRYACTSHLFSLFLILMRQILREPLRDWVSE</sequence>
<protein>
    <submittedName>
        <fullName evidence="1">Uncharacterized protein</fullName>
    </submittedName>
</protein>
<accession>A0AAE0CT89</accession>
<evidence type="ECO:0000313" key="2">
    <source>
        <dbReference type="Proteomes" id="UP001280121"/>
    </source>
</evidence>
<dbReference type="Proteomes" id="UP001280121">
    <property type="component" value="Unassembled WGS sequence"/>
</dbReference>
<proteinExistence type="predicted"/>
<keyword evidence="2" id="KW-1185">Reference proteome</keyword>
<evidence type="ECO:0000313" key="1">
    <source>
        <dbReference type="EMBL" id="KAK2662591.1"/>
    </source>
</evidence>
<reference evidence="1" key="1">
    <citation type="journal article" date="2023" name="Plant J.">
        <title>Genome sequences and population genomics provide insights into the demographic history, inbreeding, and mutation load of two 'living fossil' tree species of Dipteronia.</title>
        <authorList>
            <person name="Feng Y."/>
            <person name="Comes H.P."/>
            <person name="Chen J."/>
            <person name="Zhu S."/>
            <person name="Lu R."/>
            <person name="Zhang X."/>
            <person name="Li P."/>
            <person name="Qiu J."/>
            <person name="Olsen K.M."/>
            <person name="Qiu Y."/>
        </authorList>
    </citation>
    <scope>NUCLEOTIDE SEQUENCE</scope>
    <source>
        <strain evidence="1">KIB01</strain>
    </source>
</reference>
<organism evidence="1 2">
    <name type="scientific">Dipteronia dyeriana</name>
    <dbReference type="NCBI Taxonomy" id="168575"/>
    <lineage>
        <taxon>Eukaryota</taxon>
        <taxon>Viridiplantae</taxon>
        <taxon>Streptophyta</taxon>
        <taxon>Embryophyta</taxon>
        <taxon>Tracheophyta</taxon>
        <taxon>Spermatophyta</taxon>
        <taxon>Magnoliopsida</taxon>
        <taxon>eudicotyledons</taxon>
        <taxon>Gunneridae</taxon>
        <taxon>Pentapetalae</taxon>
        <taxon>rosids</taxon>
        <taxon>malvids</taxon>
        <taxon>Sapindales</taxon>
        <taxon>Sapindaceae</taxon>
        <taxon>Hippocastanoideae</taxon>
        <taxon>Acereae</taxon>
        <taxon>Dipteronia</taxon>
    </lineage>
</organism>
<gene>
    <name evidence="1" type="ORF">Ddye_001165</name>
</gene>
<dbReference type="AlphaFoldDB" id="A0AAE0CT89"/>
<name>A0AAE0CT89_9ROSI</name>
<comment type="caution">
    <text evidence="1">The sequence shown here is derived from an EMBL/GenBank/DDBJ whole genome shotgun (WGS) entry which is preliminary data.</text>
</comment>